<dbReference type="InterPro" id="IPR001368">
    <property type="entry name" value="TNFR/NGFR_Cys_rich_reg"/>
</dbReference>
<dbReference type="PROSITE" id="PS00652">
    <property type="entry name" value="TNFR_NGFR_1"/>
    <property type="match status" value="1"/>
</dbReference>
<dbReference type="SUPFAM" id="SSF57586">
    <property type="entry name" value="TNF receptor-like"/>
    <property type="match status" value="2"/>
</dbReference>
<feature type="repeat" description="TNFR-Cys" evidence="8">
    <location>
        <begin position="145"/>
        <end position="186"/>
    </location>
</feature>
<evidence type="ECO:0000256" key="1">
    <source>
        <dbReference type="ARBA" id="ARBA00004613"/>
    </source>
</evidence>
<feature type="signal peptide" evidence="10">
    <location>
        <begin position="1"/>
        <end position="17"/>
    </location>
</feature>
<evidence type="ECO:0000256" key="3">
    <source>
        <dbReference type="ARBA" id="ARBA00022703"/>
    </source>
</evidence>
<feature type="disulfide bond" evidence="8">
    <location>
        <begin position="165"/>
        <end position="178"/>
    </location>
</feature>
<dbReference type="Proteomes" id="UP000828390">
    <property type="component" value="Unassembled WGS sequence"/>
</dbReference>
<dbReference type="GO" id="GO:0007165">
    <property type="term" value="P:signal transduction"/>
    <property type="evidence" value="ECO:0007669"/>
    <property type="project" value="InterPro"/>
</dbReference>
<keyword evidence="9" id="KW-1133">Transmembrane helix</keyword>
<dbReference type="OrthoDB" id="6148655at2759"/>
<reference evidence="12" key="1">
    <citation type="journal article" date="2019" name="bioRxiv">
        <title>The Genome of the Zebra Mussel, Dreissena polymorpha: A Resource for Invasive Species Research.</title>
        <authorList>
            <person name="McCartney M.A."/>
            <person name="Auch B."/>
            <person name="Kono T."/>
            <person name="Mallez S."/>
            <person name="Zhang Y."/>
            <person name="Obille A."/>
            <person name="Becker A."/>
            <person name="Abrahante J.E."/>
            <person name="Garbe J."/>
            <person name="Badalamenti J.P."/>
            <person name="Herman A."/>
            <person name="Mangelson H."/>
            <person name="Liachko I."/>
            <person name="Sullivan S."/>
            <person name="Sone E.D."/>
            <person name="Koren S."/>
            <person name="Silverstein K.A.T."/>
            <person name="Beckman K.B."/>
            <person name="Gohl D.M."/>
        </authorList>
    </citation>
    <scope>NUCLEOTIDE SEQUENCE</scope>
    <source>
        <strain evidence="12">Duluth1</strain>
        <tissue evidence="12">Whole animal</tissue>
    </source>
</reference>
<evidence type="ECO:0000256" key="6">
    <source>
        <dbReference type="ARBA" id="ARBA00023157"/>
    </source>
</evidence>
<keyword evidence="3" id="KW-0053">Apoptosis</keyword>
<dbReference type="SMART" id="SM00208">
    <property type="entry name" value="TNFR"/>
    <property type="match status" value="3"/>
</dbReference>
<feature type="disulfide bond" evidence="8">
    <location>
        <begin position="168"/>
        <end position="186"/>
    </location>
</feature>
<feature type="domain" description="TNFR-Cys" evidence="11">
    <location>
        <begin position="145"/>
        <end position="186"/>
    </location>
</feature>
<dbReference type="Pfam" id="PF00531">
    <property type="entry name" value="Death"/>
    <property type="match status" value="1"/>
</dbReference>
<dbReference type="GO" id="GO:0006915">
    <property type="term" value="P:apoptotic process"/>
    <property type="evidence" value="ECO:0007669"/>
    <property type="project" value="UniProtKB-KW"/>
</dbReference>
<dbReference type="Pfam" id="PF00020">
    <property type="entry name" value="TNFR_c6"/>
    <property type="match status" value="2"/>
</dbReference>
<keyword evidence="4 10" id="KW-0732">Signal</keyword>
<keyword evidence="13" id="KW-1185">Reference proteome</keyword>
<protein>
    <recommendedName>
        <fullName evidence="11">TNFR-Cys domain-containing protein</fullName>
    </recommendedName>
</protein>
<dbReference type="PANTHER" id="PTHR23097:SF181">
    <property type="entry name" value="CASPASE-8-LIKE"/>
    <property type="match status" value="1"/>
</dbReference>
<evidence type="ECO:0000256" key="8">
    <source>
        <dbReference type="PROSITE-ProRule" id="PRU00206"/>
    </source>
</evidence>
<keyword evidence="7" id="KW-0325">Glycoprotein</keyword>
<dbReference type="SUPFAM" id="SSF47986">
    <property type="entry name" value="DEATH domain"/>
    <property type="match status" value="1"/>
</dbReference>
<dbReference type="GO" id="GO:0005576">
    <property type="term" value="C:extracellular region"/>
    <property type="evidence" value="ECO:0007669"/>
    <property type="project" value="UniProtKB-SubCell"/>
</dbReference>
<dbReference type="EMBL" id="JAIWYP010000009">
    <property type="protein sequence ID" value="KAH3778453.1"/>
    <property type="molecule type" value="Genomic_DNA"/>
</dbReference>
<evidence type="ECO:0000256" key="2">
    <source>
        <dbReference type="ARBA" id="ARBA00022525"/>
    </source>
</evidence>
<evidence type="ECO:0000256" key="5">
    <source>
        <dbReference type="ARBA" id="ARBA00022737"/>
    </source>
</evidence>
<name>A0A9D4EFN5_DREPO</name>
<dbReference type="PROSITE" id="PS50050">
    <property type="entry name" value="TNFR_NGFR_2"/>
    <property type="match status" value="1"/>
</dbReference>
<feature type="transmembrane region" description="Helical" evidence="9">
    <location>
        <begin position="197"/>
        <end position="222"/>
    </location>
</feature>
<evidence type="ECO:0000256" key="7">
    <source>
        <dbReference type="ARBA" id="ARBA00023180"/>
    </source>
</evidence>
<keyword evidence="6 8" id="KW-1015">Disulfide bond</keyword>
<organism evidence="12 13">
    <name type="scientific">Dreissena polymorpha</name>
    <name type="common">Zebra mussel</name>
    <name type="synonym">Mytilus polymorpha</name>
    <dbReference type="NCBI Taxonomy" id="45954"/>
    <lineage>
        <taxon>Eukaryota</taxon>
        <taxon>Metazoa</taxon>
        <taxon>Spiralia</taxon>
        <taxon>Lophotrochozoa</taxon>
        <taxon>Mollusca</taxon>
        <taxon>Bivalvia</taxon>
        <taxon>Autobranchia</taxon>
        <taxon>Heteroconchia</taxon>
        <taxon>Euheterodonta</taxon>
        <taxon>Imparidentia</taxon>
        <taxon>Neoheterodontei</taxon>
        <taxon>Myida</taxon>
        <taxon>Dreissenoidea</taxon>
        <taxon>Dreissenidae</taxon>
        <taxon>Dreissena</taxon>
    </lineage>
</organism>
<evidence type="ECO:0000256" key="9">
    <source>
        <dbReference type="SAM" id="Phobius"/>
    </source>
</evidence>
<dbReference type="PANTHER" id="PTHR23097">
    <property type="entry name" value="TUMOR NECROSIS FACTOR RECEPTOR SUPERFAMILY MEMBER"/>
    <property type="match status" value="1"/>
</dbReference>
<accession>A0A9D4EFN5</accession>
<gene>
    <name evidence="12" type="ORF">DPMN_179912</name>
</gene>
<evidence type="ECO:0000313" key="12">
    <source>
        <dbReference type="EMBL" id="KAH3778453.1"/>
    </source>
</evidence>
<evidence type="ECO:0000256" key="10">
    <source>
        <dbReference type="SAM" id="SignalP"/>
    </source>
</evidence>
<comment type="caution">
    <text evidence="12">The sequence shown here is derived from an EMBL/GenBank/DDBJ whole genome shotgun (WGS) entry which is preliminary data.</text>
</comment>
<reference evidence="12" key="2">
    <citation type="submission" date="2020-11" db="EMBL/GenBank/DDBJ databases">
        <authorList>
            <person name="McCartney M.A."/>
            <person name="Auch B."/>
            <person name="Kono T."/>
            <person name="Mallez S."/>
            <person name="Becker A."/>
            <person name="Gohl D.M."/>
            <person name="Silverstein K.A.T."/>
            <person name="Koren S."/>
            <person name="Bechman K.B."/>
            <person name="Herman A."/>
            <person name="Abrahante J.E."/>
            <person name="Garbe J."/>
        </authorList>
    </citation>
    <scope>NUCLEOTIDE SEQUENCE</scope>
    <source>
        <strain evidence="12">Duluth1</strain>
        <tissue evidence="12">Whole animal</tissue>
    </source>
</reference>
<dbReference type="CDD" id="cd01670">
    <property type="entry name" value="Death"/>
    <property type="match status" value="1"/>
</dbReference>
<proteinExistence type="predicted"/>
<dbReference type="Gene3D" id="2.10.50.10">
    <property type="entry name" value="Tumor Necrosis Factor Receptor, subunit A, domain 2"/>
    <property type="match status" value="3"/>
</dbReference>
<keyword evidence="2" id="KW-0964">Secreted</keyword>
<comment type="caution">
    <text evidence="8">Lacks conserved residue(s) required for the propagation of feature annotation.</text>
</comment>
<evidence type="ECO:0000256" key="4">
    <source>
        <dbReference type="ARBA" id="ARBA00022729"/>
    </source>
</evidence>
<dbReference type="InterPro" id="IPR052459">
    <property type="entry name" value="TNFRSF_decoy_receptor"/>
</dbReference>
<dbReference type="InterPro" id="IPR000488">
    <property type="entry name" value="Death_dom"/>
</dbReference>
<feature type="chain" id="PRO_5039601585" description="TNFR-Cys domain-containing protein" evidence="10">
    <location>
        <begin position="18"/>
        <end position="492"/>
    </location>
</feature>
<dbReference type="AlphaFoldDB" id="A0A9D4EFN5"/>
<dbReference type="Gene3D" id="1.10.533.10">
    <property type="entry name" value="Death Domain, Fas"/>
    <property type="match status" value="1"/>
</dbReference>
<keyword evidence="9" id="KW-0812">Transmembrane</keyword>
<comment type="subcellular location">
    <subcellularLocation>
        <location evidence="1">Secreted</location>
    </subcellularLocation>
</comment>
<keyword evidence="9" id="KW-0472">Membrane</keyword>
<sequence>MFRLFTALVLIYSFGCDERIYYEHNNMTCAMCRPGSHWVGHCLTSGASADCVPCPHDQYNPAFNRAIYCKQCRTSCWNQNHEHESVQREEIVQACTGISDLKCQCKEGYWREKGTNNICQRVLTCGQGQGVKTKATPNSDTVCEDCVNGETFSNVSSTTEQCLPCSTCGTDEILHRSCTATEDTICAVRTTTGRKELVIGLVIGISSLVLVFVAIGVGLYVFCYCRSAKTDSDSITKANQDDLQFNVSTHEVVNGTKNRAFQGQRPQANEMSTHVFIDETKANDTAIREQSVKAMVSNACNRGNASGSASEANGASVNDNVSHTVNAHDNENDTEAAIVVNGPKYVDNAYIGKRKAARVIPDGKRAGSKTKLSDASDPYLFLQKVYCELSEKMDGNFRMFFRKNGISDFTISTIEEEEKRVSEQCYKLFRAWEHHINVREVPAMKIPLERIRKLTSMFREDTAMKCSVTCLDILERYENKWSRKCRHTNTRT</sequence>
<evidence type="ECO:0000313" key="13">
    <source>
        <dbReference type="Proteomes" id="UP000828390"/>
    </source>
</evidence>
<evidence type="ECO:0000259" key="11">
    <source>
        <dbReference type="PROSITE" id="PS50050"/>
    </source>
</evidence>
<dbReference type="InterPro" id="IPR011029">
    <property type="entry name" value="DEATH-like_dom_sf"/>
</dbReference>
<keyword evidence="5" id="KW-0677">Repeat</keyword>